<dbReference type="OrthoDB" id="3338076at2759"/>
<evidence type="ECO:0000313" key="2">
    <source>
        <dbReference type="EMBL" id="CCE92435.1"/>
    </source>
</evidence>
<keyword evidence="3" id="KW-1185">Reference proteome</keyword>
<dbReference type="Pfam" id="PF08552">
    <property type="entry name" value="Kei1"/>
    <property type="match status" value="1"/>
</dbReference>
<gene>
    <name evidence="2" type="primary">TDEL0E01920</name>
    <name evidence="2" type="ORF">TDEL_0E01920</name>
</gene>
<keyword evidence="1" id="KW-0472">Membrane</keyword>
<reference evidence="2 3" key="1">
    <citation type="journal article" date="2011" name="Proc. Natl. Acad. Sci. U.S.A.">
        <title>Evolutionary erosion of yeast sex chromosomes by mating-type switching accidents.</title>
        <authorList>
            <person name="Gordon J.L."/>
            <person name="Armisen D."/>
            <person name="Proux-Wera E."/>
            <person name="Oheigeartaigh S.S."/>
            <person name="Byrne K.P."/>
            <person name="Wolfe K.H."/>
        </authorList>
    </citation>
    <scope>NUCLEOTIDE SEQUENCE [LARGE SCALE GENOMIC DNA]</scope>
    <source>
        <strain evidence="3">ATCC 10662 / CBS 1146 / NBRC 0425 / NCYC 2629 / NRRL Y-866</strain>
    </source>
</reference>
<dbReference type="FunCoup" id="G8ZUZ1">
    <property type="interactions" value="23"/>
</dbReference>
<accession>G8ZUZ1</accession>
<dbReference type="InParanoid" id="G8ZUZ1"/>
<dbReference type="GO" id="GO:0030148">
    <property type="term" value="P:sphingolipid biosynthetic process"/>
    <property type="evidence" value="ECO:0007669"/>
    <property type="project" value="EnsemblFungi"/>
</dbReference>
<dbReference type="RefSeq" id="XP_003681646.1">
    <property type="nucleotide sequence ID" value="XM_003681598.1"/>
</dbReference>
<keyword evidence="1" id="KW-0812">Transmembrane</keyword>
<evidence type="ECO:0000256" key="1">
    <source>
        <dbReference type="SAM" id="Phobius"/>
    </source>
</evidence>
<dbReference type="AlphaFoldDB" id="G8ZUZ1"/>
<keyword evidence="1" id="KW-1133">Transmembrane helix</keyword>
<dbReference type="STRING" id="1076872.G8ZUZ1"/>
<name>G8ZUZ1_TORDE</name>
<feature type="transmembrane region" description="Helical" evidence="1">
    <location>
        <begin position="151"/>
        <end position="174"/>
    </location>
</feature>
<dbReference type="PANTHER" id="PTHR28077:SF1">
    <property type="entry name" value="INOSITOL PHOSPHORYLCERAMIDE SYNTHASE REGULATORY SUBUNIT KEI1"/>
    <property type="match status" value="1"/>
</dbReference>
<dbReference type="KEGG" id="tdl:TDEL_0E01920"/>
<dbReference type="GeneID" id="11503836"/>
<dbReference type="GO" id="GO:0070917">
    <property type="term" value="F:inositol phosphoceramide synthase regulator activity"/>
    <property type="evidence" value="ECO:0007669"/>
    <property type="project" value="EnsemblFungi"/>
</dbReference>
<protein>
    <submittedName>
        <fullName evidence="2">Uncharacterized protein</fullName>
    </submittedName>
</protein>
<dbReference type="Proteomes" id="UP000005627">
    <property type="component" value="Chromosome 5"/>
</dbReference>
<feature type="transmembrane region" description="Helical" evidence="1">
    <location>
        <begin position="87"/>
        <end position="108"/>
    </location>
</feature>
<dbReference type="GO" id="GO:0000139">
    <property type="term" value="C:Golgi membrane"/>
    <property type="evidence" value="ECO:0007669"/>
    <property type="project" value="EnsemblFungi"/>
</dbReference>
<feature type="transmembrane region" description="Helical" evidence="1">
    <location>
        <begin position="54"/>
        <end position="75"/>
    </location>
</feature>
<dbReference type="eggNOG" id="ENOG502QT2Z">
    <property type="taxonomic scope" value="Eukaryota"/>
</dbReference>
<dbReference type="GO" id="GO:0070916">
    <property type="term" value="C:inositol phosphoceramide synthase complex"/>
    <property type="evidence" value="ECO:0007669"/>
    <property type="project" value="EnsemblFungi"/>
</dbReference>
<dbReference type="InterPro" id="IPR013862">
    <property type="entry name" value="Kei1"/>
</dbReference>
<feature type="transmembrane region" description="Helical" evidence="1">
    <location>
        <begin position="15"/>
        <end position="34"/>
    </location>
</feature>
<dbReference type="EMBL" id="HE616746">
    <property type="protein sequence ID" value="CCE92435.1"/>
    <property type="molecule type" value="Genomic_DNA"/>
</dbReference>
<evidence type="ECO:0000313" key="3">
    <source>
        <dbReference type="Proteomes" id="UP000005627"/>
    </source>
</evidence>
<dbReference type="HOGENOM" id="CLU_103819_1_0_1"/>
<dbReference type="PANTHER" id="PTHR28077">
    <property type="entry name" value="INOSITOL PHOSPHORYLCERAMIDE SYNTHASE REGULATORY SUBUNIT KEI1"/>
    <property type="match status" value="1"/>
</dbReference>
<dbReference type="GO" id="GO:0006673">
    <property type="term" value="P:inositol phosphoceramide metabolic process"/>
    <property type="evidence" value="ECO:0007669"/>
    <property type="project" value="EnsemblFungi"/>
</dbReference>
<proteinExistence type="predicted"/>
<sequence>MATTRSKSMGLPKSFLGFVPLYIGVEIALGISIINKCSGAYGILALFTGHPLDSMQWVLYIWSIFTLIICVQGLYQIHKPNVLTFSHIFITFIIDTLFTSFFTLWFTAQWYNLEGNSNNVKDTKSSYSDAPVDYSSKIAHQGASEGFEYGVTMFITILSLAGKLYFTFIIASFVQELLLHPRYMLDQDDVEQDLKHQSFWKRWWIKSQKSCYKMSKSLLA</sequence>
<organism evidence="2 3">
    <name type="scientific">Torulaspora delbrueckii</name>
    <name type="common">Yeast</name>
    <name type="synonym">Candida colliculosa</name>
    <dbReference type="NCBI Taxonomy" id="4950"/>
    <lineage>
        <taxon>Eukaryota</taxon>
        <taxon>Fungi</taxon>
        <taxon>Dikarya</taxon>
        <taxon>Ascomycota</taxon>
        <taxon>Saccharomycotina</taxon>
        <taxon>Saccharomycetes</taxon>
        <taxon>Saccharomycetales</taxon>
        <taxon>Saccharomycetaceae</taxon>
        <taxon>Torulaspora</taxon>
    </lineage>
</organism>